<reference evidence="2" key="1">
    <citation type="submission" date="2021-03" db="EMBL/GenBank/DDBJ databases">
        <title>Draft genome sequence of rust myrtle Austropuccinia psidii MF-1, a brazilian biotype.</title>
        <authorList>
            <person name="Quecine M.C."/>
            <person name="Pachon D.M.R."/>
            <person name="Bonatelli M.L."/>
            <person name="Correr F.H."/>
            <person name="Franceschini L.M."/>
            <person name="Leite T.F."/>
            <person name="Margarido G.R.A."/>
            <person name="Almeida C.A."/>
            <person name="Ferrarezi J.A."/>
            <person name="Labate C.A."/>
        </authorList>
    </citation>
    <scope>NUCLEOTIDE SEQUENCE</scope>
    <source>
        <strain evidence="2">MF-1</strain>
    </source>
</reference>
<gene>
    <name evidence="2" type="ORF">O181_031201</name>
</gene>
<keyword evidence="3" id="KW-1185">Reference proteome</keyword>
<organism evidence="2 3">
    <name type="scientific">Austropuccinia psidii MF-1</name>
    <dbReference type="NCBI Taxonomy" id="1389203"/>
    <lineage>
        <taxon>Eukaryota</taxon>
        <taxon>Fungi</taxon>
        <taxon>Dikarya</taxon>
        <taxon>Basidiomycota</taxon>
        <taxon>Pucciniomycotina</taxon>
        <taxon>Pucciniomycetes</taxon>
        <taxon>Pucciniales</taxon>
        <taxon>Sphaerophragmiaceae</taxon>
        <taxon>Austropuccinia</taxon>
    </lineage>
</organism>
<evidence type="ECO:0000256" key="1">
    <source>
        <dbReference type="SAM" id="MobiDB-lite"/>
    </source>
</evidence>
<proteinExistence type="predicted"/>
<comment type="caution">
    <text evidence="2">The sequence shown here is derived from an EMBL/GenBank/DDBJ whole genome shotgun (WGS) entry which is preliminary data.</text>
</comment>
<feature type="compositionally biased region" description="Polar residues" evidence="1">
    <location>
        <begin position="13"/>
        <end position="26"/>
    </location>
</feature>
<dbReference type="EMBL" id="AVOT02011107">
    <property type="protein sequence ID" value="MBW0491486.1"/>
    <property type="molecule type" value="Genomic_DNA"/>
</dbReference>
<sequence length="87" mass="9930">MFRSRRSGLGQHGQWQDTQGNHSHTSIHLPIQQEPQTRGLDRYGSGTSAPPTPQRPAPMEHGKNRFKIALNWEELGENCQKICLREI</sequence>
<dbReference type="Proteomes" id="UP000765509">
    <property type="component" value="Unassembled WGS sequence"/>
</dbReference>
<accession>A0A9Q3H4Y8</accession>
<evidence type="ECO:0000313" key="2">
    <source>
        <dbReference type="EMBL" id="MBW0491486.1"/>
    </source>
</evidence>
<dbReference type="AlphaFoldDB" id="A0A9Q3H4Y8"/>
<feature type="region of interest" description="Disordered" evidence="1">
    <location>
        <begin position="1"/>
        <end position="63"/>
    </location>
</feature>
<evidence type="ECO:0000313" key="3">
    <source>
        <dbReference type="Proteomes" id="UP000765509"/>
    </source>
</evidence>
<name>A0A9Q3H4Y8_9BASI</name>
<protein>
    <submittedName>
        <fullName evidence="2">Uncharacterized protein</fullName>
    </submittedName>
</protein>